<dbReference type="InterPro" id="IPR017900">
    <property type="entry name" value="4Fe4S_Fe_S_CS"/>
</dbReference>
<dbReference type="Proteomes" id="UP000604475">
    <property type="component" value="Unassembled WGS sequence"/>
</dbReference>
<reference evidence="6" key="1">
    <citation type="submission" date="2020-12" db="EMBL/GenBank/DDBJ databases">
        <title>Genomic characterization of non-nitrogen-fixing Frankia strains.</title>
        <authorList>
            <person name="Carlos-Shanley C."/>
            <person name="Guerra T."/>
            <person name="Hahn D."/>
        </authorList>
    </citation>
    <scope>NUCLEOTIDE SEQUENCE</scope>
    <source>
        <strain evidence="6">CN6</strain>
    </source>
</reference>
<evidence type="ECO:0000259" key="5">
    <source>
        <dbReference type="PROSITE" id="PS51379"/>
    </source>
</evidence>
<feature type="region of interest" description="Disordered" evidence="4">
    <location>
        <begin position="1"/>
        <end position="57"/>
    </location>
</feature>
<keyword evidence="7" id="KW-1185">Reference proteome</keyword>
<dbReference type="EMBL" id="JAEACQ010000236">
    <property type="protein sequence ID" value="MBL7629759.1"/>
    <property type="molecule type" value="Genomic_DNA"/>
</dbReference>
<dbReference type="PROSITE" id="PS00198">
    <property type="entry name" value="4FE4S_FER_1"/>
    <property type="match status" value="1"/>
</dbReference>
<dbReference type="AlphaFoldDB" id="A0A937UND5"/>
<evidence type="ECO:0000313" key="6">
    <source>
        <dbReference type="EMBL" id="MBL7629759.1"/>
    </source>
</evidence>
<protein>
    <submittedName>
        <fullName evidence="6">(4Fe-4S)-binding protein</fullName>
    </submittedName>
</protein>
<evidence type="ECO:0000256" key="2">
    <source>
        <dbReference type="ARBA" id="ARBA00023004"/>
    </source>
</evidence>
<dbReference type="PROSITE" id="PS51379">
    <property type="entry name" value="4FE4S_FER_2"/>
    <property type="match status" value="1"/>
</dbReference>
<feature type="region of interest" description="Disordered" evidence="4">
    <location>
        <begin position="366"/>
        <end position="395"/>
    </location>
</feature>
<dbReference type="RefSeq" id="WP_203001361.1">
    <property type="nucleotide sequence ID" value="NZ_JADWYU010000138.1"/>
</dbReference>
<evidence type="ECO:0000256" key="4">
    <source>
        <dbReference type="SAM" id="MobiDB-lite"/>
    </source>
</evidence>
<dbReference type="SUPFAM" id="SSF46548">
    <property type="entry name" value="alpha-helical ferredoxin"/>
    <property type="match status" value="1"/>
</dbReference>
<keyword evidence="1" id="KW-0479">Metal-binding</keyword>
<evidence type="ECO:0000256" key="1">
    <source>
        <dbReference type="ARBA" id="ARBA00022723"/>
    </source>
</evidence>
<evidence type="ECO:0000256" key="3">
    <source>
        <dbReference type="ARBA" id="ARBA00023014"/>
    </source>
</evidence>
<dbReference type="PANTHER" id="PTHR42827">
    <property type="entry name" value="IRON-SULFUR CLUSTER-BINDING PROTEIN-RELATED"/>
    <property type="match status" value="1"/>
</dbReference>
<evidence type="ECO:0000313" key="7">
    <source>
        <dbReference type="Proteomes" id="UP000604475"/>
    </source>
</evidence>
<dbReference type="InterPro" id="IPR017896">
    <property type="entry name" value="4Fe4S_Fe-S-bd"/>
</dbReference>
<keyword evidence="3" id="KW-0411">Iron-sulfur</keyword>
<sequence length="395" mass="43186">MEQPSNRQARPGMAPRLAAHPSVAAVLDRRAEREAAERAASRELPGRPLGADDEAAARRAPRVIDGGWLREVALRAGADDVSAVPLDRPELAGEREHVERALPGTRALISLVVRMNRDNVRSPERSVANQEFHRSGEIINEAARSVVRELQDAGYRAVNPSATFPMEMDRYPGRIWVVAHKTVAVAAGLGAIGIHRNVIHPRFGSFVLLATILVAADVSEYGEPIDYNPCLECKLCIAACPVGAIAKDGSFDFFACFTHNYREFMGGFTDWVETVADSRDGADFRARVTDSENASMWQSLSFKANYKAAYCLAVCPAGEDVLEPYLDDRKEFMSLVLRPLQDKVENLYVIAGSPAELHARRRFPHKPIKHVGRAGKPADAAGDAGGDMDARRPAP</sequence>
<proteinExistence type="predicted"/>
<dbReference type="GO" id="GO:0046872">
    <property type="term" value="F:metal ion binding"/>
    <property type="evidence" value="ECO:0007669"/>
    <property type="project" value="UniProtKB-KW"/>
</dbReference>
<feature type="compositionally biased region" description="Basic and acidic residues" evidence="4">
    <location>
        <begin position="27"/>
        <end position="45"/>
    </location>
</feature>
<keyword evidence="2" id="KW-0408">Iron</keyword>
<accession>A0A937UND5</accession>
<dbReference type="GO" id="GO:0051536">
    <property type="term" value="F:iron-sulfur cluster binding"/>
    <property type="evidence" value="ECO:0007669"/>
    <property type="project" value="UniProtKB-KW"/>
</dbReference>
<organism evidence="6 7">
    <name type="scientific">Frankia nepalensis</name>
    <dbReference type="NCBI Taxonomy" id="1836974"/>
    <lineage>
        <taxon>Bacteria</taxon>
        <taxon>Bacillati</taxon>
        <taxon>Actinomycetota</taxon>
        <taxon>Actinomycetes</taxon>
        <taxon>Frankiales</taxon>
        <taxon>Frankiaceae</taxon>
        <taxon>Frankia</taxon>
    </lineage>
</organism>
<name>A0A937UND5_9ACTN</name>
<comment type="caution">
    <text evidence="6">The sequence shown here is derived from an EMBL/GenBank/DDBJ whole genome shotgun (WGS) entry which is preliminary data.</text>
</comment>
<feature type="domain" description="4Fe-4S ferredoxin-type" evidence="5">
    <location>
        <begin position="221"/>
        <end position="250"/>
    </location>
</feature>
<dbReference type="PANTHER" id="PTHR42827:SF1">
    <property type="entry name" value="IRON-SULFUR CLUSTER-BINDING PROTEIN"/>
    <property type="match status" value="1"/>
</dbReference>
<gene>
    <name evidence="6" type="ORF">I7412_21810</name>
</gene>